<protein>
    <submittedName>
        <fullName evidence="3">Trihelix transcription factor PTL</fullName>
    </submittedName>
</protein>
<sequence length="785" mass="89758">MRRVPEYKLYDAITGLEYKVFVPKNDVAALDLGEKCVTVLWTIGKISNKERRFQLLNSLKANSVAPAGRFAEDSHSVTSSSLEVSEWEPSRPADNKTKKCTAQAKGSEKLGGRWDATSTDHLLSSLKPYRRELRVRVVPRFVWEKSSQTLEALGYIYNPEQIVEKMRNLKQDFRNAKLGKRKDGKDWVYFKNMELLYDKPLENDSGQCATVVNDVGSYDSYLNSLLYNSFLMDTHDIIKDKKNLEEDKSQNTRGMNMKPSAKSGLNFNSFLMKTQDIVTYRKNLEDDEGINDNTQFRTDEEPEVLDTFTVEAQVPSDAFVFTTPTKPSRNNRKTGLNFNSFLMKTQDIVTYRKNLEDDEGVNDNTQFRTDEVPEVLDTFTVEVQVPSDAFVFTTPTKPSRNNRKTGLNFNSFLMKTQDIVTYRKNLEDDEGVNDNTQFRTDEVPEVLDTFTVEVQVPSDAFVFTTPTKPSRKNGKTGEGESATASINTPEKTPKRKPAVQSDLVWPVDATKEFMNLCVTFKADVQKENPSNDIWKKICSKLEELGTIPNLTWQLCRSKFLYMNSFFADKLLPVSGIHSGVKWPYYDSFLEIHDLPLDYQVVDSQDDGLGTDGATLWQDPKRVILLINLYKERYHLFKGTKSMIRHSTLYAEISGTLRMFDVAATVKQCQGKIKELESKFRQEYDKSRRTGAPPRSSQEQYLQRGKEVAEDSRQSRNRPRTGNSSKPSTKEKETAKNKIFVSKADEMKMQQITAEKELTAELRTGKTKCVYCGQALKLPVREDCLY</sequence>
<dbReference type="Pfam" id="PF13837">
    <property type="entry name" value="Myb_DNA-bind_4"/>
    <property type="match status" value="1"/>
</dbReference>
<dbReference type="Gene3D" id="1.10.10.60">
    <property type="entry name" value="Homeodomain-like"/>
    <property type="match status" value="1"/>
</dbReference>
<feature type="domain" description="Myb/SANT-like DNA-binding" evidence="2">
    <location>
        <begin position="113"/>
        <end position="195"/>
    </location>
</feature>
<proteinExistence type="predicted"/>
<name>A0AAE1HCW5_9NEOP</name>
<evidence type="ECO:0000256" key="1">
    <source>
        <dbReference type="SAM" id="MobiDB-lite"/>
    </source>
</evidence>
<dbReference type="AlphaFoldDB" id="A0AAE1HCW5"/>
<feature type="compositionally biased region" description="Basic and acidic residues" evidence="1">
    <location>
        <begin position="703"/>
        <end position="713"/>
    </location>
</feature>
<organism evidence="3 4">
    <name type="scientific">Frankliniella fusca</name>
    <dbReference type="NCBI Taxonomy" id="407009"/>
    <lineage>
        <taxon>Eukaryota</taxon>
        <taxon>Metazoa</taxon>
        <taxon>Ecdysozoa</taxon>
        <taxon>Arthropoda</taxon>
        <taxon>Hexapoda</taxon>
        <taxon>Insecta</taxon>
        <taxon>Pterygota</taxon>
        <taxon>Neoptera</taxon>
        <taxon>Paraneoptera</taxon>
        <taxon>Thysanoptera</taxon>
        <taxon>Terebrantia</taxon>
        <taxon>Thripoidea</taxon>
        <taxon>Thripidae</taxon>
        <taxon>Frankliniella</taxon>
    </lineage>
</organism>
<dbReference type="InterPro" id="IPR044822">
    <property type="entry name" value="Myb_DNA-bind_4"/>
</dbReference>
<dbReference type="EMBL" id="JAHWGI010000968">
    <property type="protein sequence ID" value="KAK3918955.1"/>
    <property type="molecule type" value="Genomic_DNA"/>
</dbReference>
<evidence type="ECO:0000259" key="2">
    <source>
        <dbReference type="Pfam" id="PF13837"/>
    </source>
</evidence>
<reference evidence="3" key="1">
    <citation type="submission" date="2021-07" db="EMBL/GenBank/DDBJ databases">
        <authorList>
            <person name="Catto M.A."/>
            <person name="Jacobson A."/>
            <person name="Kennedy G."/>
            <person name="Labadie P."/>
            <person name="Hunt B.G."/>
            <person name="Srinivasan R."/>
        </authorList>
    </citation>
    <scope>NUCLEOTIDE SEQUENCE</scope>
    <source>
        <strain evidence="3">PL_HMW_Pooled</strain>
        <tissue evidence="3">Head</tissue>
    </source>
</reference>
<dbReference type="PANTHER" id="PTHR47595:SF1">
    <property type="entry name" value="MYB_SANT-LIKE DNA-BINDING DOMAIN-CONTAINING PROTEIN"/>
    <property type="match status" value="1"/>
</dbReference>
<dbReference type="Proteomes" id="UP001219518">
    <property type="component" value="Unassembled WGS sequence"/>
</dbReference>
<gene>
    <name evidence="3" type="ORF">KUF71_001079</name>
</gene>
<feature type="region of interest" description="Disordered" evidence="1">
    <location>
        <begin position="463"/>
        <end position="499"/>
    </location>
</feature>
<evidence type="ECO:0000313" key="4">
    <source>
        <dbReference type="Proteomes" id="UP001219518"/>
    </source>
</evidence>
<accession>A0AAE1HCW5</accession>
<keyword evidence="4" id="KW-1185">Reference proteome</keyword>
<comment type="caution">
    <text evidence="3">The sequence shown here is derived from an EMBL/GenBank/DDBJ whole genome shotgun (WGS) entry which is preliminary data.</text>
</comment>
<evidence type="ECO:0000313" key="3">
    <source>
        <dbReference type="EMBL" id="KAK3918955.1"/>
    </source>
</evidence>
<feature type="region of interest" description="Disordered" evidence="1">
    <location>
        <begin position="682"/>
        <end position="737"/>
    </location>
</feature>
<reference evidence="3" key="2">
    <citation type="journal article" date="2023" name="BMC Genomics">
        <title>Pest status, molecular evolution, and epigenetic factors derived from the genome assembly of Frankliniella fusca, a thysanopteran phytovirus vector.</title>
        <authorList>
            <person name="Catto M.A."/>
            <person name="Labadie P.E."/>
            <person name="Jacobson A.L."/>
            <person name="Kennedy G.G."/>
            <person name="Srinivasan R."/>
            <person name="Hunt B.G."/>
        </authorList>
    </citation>
    <scope>NUCLEOTIDE SEQUENCE</scope>
    <source>
        <strain evidence="3">PL_HMW_Pooled</strain>
    </source>
</reference>
<dbReference type="PANTHER" id="PTHR47595">
    <property type="entry name" value="HEAT SHOCK 70 KDA PROTEIN 14"/>
    <property type="match status" value="1"/>
</dbReference>